<keyword evidence="1" id="KW-0812">Transmembrane</keyword>
<reference evidence="3" key="1">
    <citation type="submission" date="2015-12" db="EMBL/GenBank/DDBJ databases">
        <title>Complete genome sequences of two moderately thermophilic Paenibacillus species.</title>
        <authorList>
            <person name="Butler R.III."/>
            <person name="Wang J."/>
            <person name="Stark B.C."/>
            <person name="Pombert J.-F."/>
        </authorList>
    </citation>
    <scope>NUCLEOTIDE SEQUENCE [LARGE SCALE GENOMIC DNA]</scope>
    <source>
        <strain evidence="3">32O-Y</strain>
    </source>
</reference>
<dbReference type="Proteomes" id="UP000061660">
    <property type="component" value="Chromosome"/>
</dbReference>
<evidence type="ECO:0000313" key="2">
    <source>
        <dbReference type="EMBL" id="ALS24944.1"/>
    </source>
</evidence>
<keyword evidence="3" id="KW-1185">Reference proteome</keyword>
<evidence type="ECO:0000313" key="3">
    <source>
        <dbReference type="Proteomes" id="UP000061660"/>
    </source>
</evidence>
<reference evidence="2 3" key="2">
    <citation type="journal article" date="2016" name="Genome Announc.">
        <title>Complete Genome Sequences of Two Interactive Moderate Thermophiles, Paenibacillus napthalenovorans 32O-Y and Paenibacillus sp. 32O-W.</title>
        <authorList>
            <person name="Butler R.R.III."/>
            <person name="Wang J."/>
            <person name="Stark B.C."/>
            <person name="Pombert J.F."/>
        </authorList>
    </citation>
    <scope>NUCLEOTIDE SEQUENCE [LARGE SCALE GENOMIC DNA]</scope>
    <source>
        <strain evidence="2 3">32O-Y</strain>
    </source>
</reference>
<evidence type="ECO:0000256" key="1">
    <source>
        <dbReference type="SAM" id="Phobius"/>
    </source>
</evidence>
<accession>A0A0U2M936</accession>
<protein>
    <submittedName>
        <fullName evidence="2">Uncharacterized protein</fullName>
    </submittedName>
</protein>
<keyword evidence="1" id="KW-0472">Membrane</keyword>
<dbReference type="PATRIC" id="fig|162209.4.peg.4924"/>
<organism evidence="2 3">
    <name type="scientific">Paenibacillus naphthalenovorans</name>
    <dbReference type="NCBI Taxonomy" id="162209"/>
    <lineage>
        <taxon>Bacteria</taxon>
        <taxon>Bacillati</taxon>
        <taxon>Bacillota</taxon>
        <taxon>Bacilli</taxon>
        <taxon>Bacillales</taxon>
        <taxon>Paenibacillaceae</taxon>
        <taxon>Paenibacillus</taxon>
    </lineage>
</organism>
<keyword evidence="1" id="KW-1133">Transmembrane helix</keyword>
<gene>
    <name evidence="2" type="ORF">IJ22_46820</name>
</gene>
<feature type="transmembrane region" description="Helical" evidence="1">
    <location>
        <begin position="56"/>
        <end position="75"/>
    </location>
</feature>
<name>A0A0U2M936_9BACL</name>
<dbReference type="AlphaFoldDB" id="A0A0U2M936"/>
<sequence length="95" mass="11358">MDMIPKAEPQKIPFQVFEKSIPNEGKWELIDGELFFILKHVFKLFQISPTQLKQVLQLYFLLLQLILIFGLFFHLHQRFLLIVLELLIFNPMCIL</sequence>
<dbReference type="KEGG" id="pnp:IJ22_46820"/>
<proteinExistence type="predicted"/>
<dbReference type="EMBL" id="CP013652">
    <property type="protein sequence ID" value="ALS24944.1"/>
    <property type="molecule type" value="Genomic_DNA"/>
</dbReference>